<organism evidence="6 7">
    <name type="scientific">Rhododendron simsii</name>
    <name type="common">Sims's rhododendron</name>
    <dbReference type="NCBI Taxonomy" id="118357"/>
    <lineage>
        <taxon>Eukaryota</taxon>
        <taxon>Viridiplantae</taxon>
        <taxon>Streptophyta</taxon>
        <taxon>Embryophyta</taxon>
        <taxon>Tracheophyta</taxon>
        <taxon>Spermatophyta</taxon>
        <taxon>Magnoliopsida</taxon>
        <taxon>eudicotyledons</taxon>
        <taxon>Gunneridae</taxon>
        <taxon>Pentapetalae</taxon>
        <taxon>asterids</taxon>
        <taxon>Ericales</taxon>
        <taxon>Ericaceae</taxon>
        <taxon>Ericoideae</taxon>
        <taxon>Rhodoreae</taxon>
        <taxon>Rhododendron</taxon>
    </lineage>
</organism>
<dbReference type="InterPro" id="IPR004265">
    <property type="entry name" value="Dirigent"/>
</dbReference>
<dbReference type="Pfam" id="PF03018">
    <property type="entry name" value="Dirigent"/>
    <property type="match status" value="1"/>
</dbReference>
<accession>A0A834G8V9</accession>
<protein>
    <recommendedName>
        <fullName evidence="4">Dirigent protein</fullName>
    </recommendedName>
</protein>
<keyword evidence="3 4" id="KW-0964">Secreted</keyword>
<evidence type="ECO:0000256" key="3">
    <source>
        <dbReference type="ARBA" id="ARBA00022525"/>
    </source>
</evidence>
<name>A0A834G8V9_RHOSS</name>
<sequence>MLIATLMVHCMAQGPKAVEDWFQNLSHKKEKVTKLHFYFHDNVSGKNPTAVQVAKANTTFTSPTFFGLVNVIDDPLTVGPEPNSTILGRAQGFYCLDRLEQLGLIMTLNFVFTTGKYKGSTLSILGQNQVLETYRELPIISRSGVFRLARGIATAKTNLFNLTTVVDCPDGPTTTTTTAAVASPAHPRPLAPPRERPETGSSAIIVIGLKILLSSPLLSSLSLDLSAGPRRMMTEQEHFGS</sequence>
<feature type="compositionally biased region" description="Low complexity" evidence="5">
    <location>
        <begin position="174"/>
        <end position="185"/>
    </location>
</feature>
<dbReference type="Proteomes" id="UP000626092">
    <property type="component" value="Unassembled WGS sequence"/>
</dbReference>
<reference evidence="6" key="1">
    <citation type="submission" date="2019-11" db="EMBL/GenBank/DDBJ databases">
        <authorList>
            <person name="Liu Y."/>
            <person name="Hou J."/>
            <person name="Li T.-Q."/>
            <person name="Guan C.-H."/>
            <person name="Wu X."/>
            <person name="Wu H.-Z."/>
            <person name="Ling F."/>
            <person name="Zhang R."/>
            <person name="Shi X.-G."/>
            <person name="Ren J.-P."/>
            <person name="Chen E.-F."/>
            <person name="Sun J.-M."/>
        </authorList>
    </citation>
    <scope>NUCLEOTIDE SEQUENCE</scope>
    <source>
        <strain evidence="6">Adult_tree_wgs_1</strain>
        <tissue evidence="6">Leaves</tissue>
    </source>
</reference>
<dbReference type="GO" id="GO:0048046">
    <property type="term" value="C:apoplast"/>
    <property type="evidence" value="ECO:0007669"/>
    <property type="project" value="UniProtKB-SubCell"/>
</dbReference>
<comment type="caution">
    <text evidence="6">The sequence shown here is derived from an EMBL/GenBank/DDBJ whole genome shotgun (WGS) entry which is preliminary data.</text>
</comment>
<dbReference type="PANTHER" id="PTHR21495">
    <property type="entry name" value="NUCLEOPORIN-RELATED"/>
    <property type="match status" value="1"/>
</dbReference>
<keyword evidence="7" id="KW-1185">Reference proteome</keyword>
<keyword evidence="4" id="KW-0052">Apoplast</keyword>
<evidence type="ECO:0000256" key="5">
    <source>
        <dbReference type="SAM" id="MobiDB-lite"/>
    </source>
</evidence>
<comment type="subcellular location">
    <subcellularLocation>
        <location evidence="4">Secreted</location>
        <location evidence="4">Extracellular space</location>
        <location evidence="4">Apoplast</location>
    </subcellularLocation>
</comment>
<comment type="function">
    <text evidence="4">Dirigent proteins impart stereoselectivity on the phenoxy radical-coupling reaction, yielding optically active lignans from two molecules of coniferyl alcohol in the biosynthesis of lignans, flavonolignans, and alkaloids and thus plays a central role in plant secondary metabolism.</text>
</comment>
<evidence type="ECO:0000256" key="2">
    <source>
        <dbReference type="ARBA" id="ARBA00011738"/>
    </source>
</evidence>
<gene>
    <name evidence="6" type="ORF">RHSIM_Rhsim11G0190100</name>
</gene>
<evidence type="ECO:0000256" key="4">
    <source>
        <dbReference type="RuleBase" id="RU363099"/>
    </source>
</evidence>
<dbReference type="EMBL" id="WJXA01000011">
    <property type="protein sequence ID" value="KAF7126921.1"/>
    <property type="molecule type" value="Genomic_DNA"/>
</dbReference>
<dbReference type="AlphaFoldDB" id="A0A834G8V9"/>
<dbReference type="GO" id="GO:0009699">
    <property type="term" value="P:phenylpropanoid biosynthetic process"/>
    <property type="evidence" value="ECO:0007669"/>
    <property type="project" value="UniProtKB-ARBA"/>
</dbReference>
<evidence type="ECO:0000313" key="7">
    <source>
        <dbReference type="Proteomes" id="UP000626092"/>
    </source>
</evidence>
<evidence type="ECO:0000313" key="6">
    <source>
        <dbReference type="EMBL" id="KAF7126921.1"/>
    </source>
</evidence>
<proteinExistence type="inferred from homology"/>
<evidence type="ECO:0000256" key="1">
    <source>
        <dbReference type="ARBA" id="ARBA00010746"/>
    </source>
</evidence>
<comment type="similarity">
    <text evidence="1 4">Belongs to the plant dirigent protein family.</text>
</comment>
<comment type="subunit">
    <text evidence="2 4">Homodimer.</text>
</comment>
<dbReference type="Gene3D" id="2.40.480.10">
    <property type="entry name" value="Allene oxide cyclase-like"/>
    <property type="match status" value="1"/>
</dbReference>
<dbReference type="InterPro" id="IPR044859">
    <property type="entry name" value="Allene_oxi_cyc_Dirigent"/>
</dbReference>
<feature type="region of interest" description="Disordered" evidence="5">
    <location>
        <begin position="174"/>
        <end position="197"/>
    </location>
</feature>
<dbReference type="OrthoDB" id="1864232at2759"/>